<gene>
    <name evidence="5" type="ORF">DFP72DRAFT_917483</name>
</gene>
<keyword evidence="4" id="KW-0472">Membrane</keyword>
<dbReference type="EMBL" id="JACGCI010000073">
    <property type="protein sequence ID" value="KAF6748280.1"/>
    <property type="molecule type" value="Genomic_DNA"/>
</dbReference>
<dbReference type="GO" id="GO:0016020">
    <property type="term" value="C:membrane"/>
    <property type="evidence" value="ECO:0007669"/>
    <property type="project" value="UniProtKB-SubCell"/>
</dbReference>
<accession>A0A8H6LZ46</accession>
<comment type="subcellular location">
    <subcellularLocation>
        <location evidence="1">Membrane</location>
    </subcellularLocation>
</comment>
<evidence type="ECO:0000256" key="3">
    <source>
        <dbReference type="ARBA" id="ARBA00022989"/>
    </source>
</evidence>
<evidence type="ECO:0000313" key="5">
    <source>
        <dbReference type="EMBL" id="KAF6748280.1"/>
    </source>
</evidence>
<evidence type="ECO:0000313" key="6">
    <source>
        <dbReference type="Proteomes" id="UP000521943"/>
    </source>
</evidence>
<dbReference type="InterPro" id="IPR023395">
    <property type="entry name" value="MCP_dom_sf"/>
</dbReference>
<proteinExistence type="predicted"/>
<dbReference type="Gene3D" id="1.50.40.10">
    <property type="entry name" value="Mitochondrial carrier domain"/>
    <property type="match status" value="1"/>
</dbReference>
<comment type="caution">
    <text evidence="5">The sequence shown here is derived from an EMBL/GenBank/DDBJ whole genome shotgun (WGS) entry which is preliminary data.</text>
</comment>
<dbReference type="OrthoDB" id="77989at2759"/>
<keyword evidence="2" id="KW-0812">Transmembrane</keyword>
<evidence type="ECO:0000256" key="1">
    <source>
        <dbReference type="ARBA" id="ARBA00004370"/>
    </source>
</evidence>
<dbReference type="AlphaFoldDB" id="A0A8H6LZ46"/>
<protein>
    <submittedName>
        <fullName evidence="5">Uncharacterized protein</fullName>
    </submittedName>
</protein>
<keyword evidence="3" id="KW-1133">Transmembrane helix</keyword>
<evidence type="ECO:0000256" key="4">
    <source>
        <dbReference type="ARBA" id="ARBA00023136"/>
    </source>
</evidence>
<evidence type="ECO:0000256" key="2">
    <source>
        <dbReference type="ARBA" id="ARBA00022692"/>
    </source>
</evidence>
<keyword evidence="6" id="KW-1185">Reference proteome</keyword>
<dbReference type="Proteomes" id="UP000521943">
    <property type="component" value="Unassembled WGS sequence"/>
</dbReference>
<reference evidence="5 6" key="1">
    <citation type="submission" date="2020-07" db="EMBL/GenBank/DDBJ databases">
        <title>Comparative genomics of pyrophilous fungi reveals a link between fire events and developmental genes.</title>
        <authorList>
            <consortium name="DOE Joint Genome Institute"/>
            <person name="Steindorff A.S."/>
            <person name="Carver A."/>
            <person name="Calhoun S."/>
            <person name="Stillman K."/>
            <person name="Liu H."/>
            <person name="Lipzen A."/>
            <person name="Pangilinan J."/>
            <person name="Labutti K."/>
            <person name="Bruns T.D."/>
            <person name="Grigoriev I.V."/>
        </authorList>
    </citation>
    <scope>NUCLEOTIDE SEQUENCE [LARGE SCALE GENOMIC DNA]</scope>
    <source>
        <strain evidence="5 6">CBS 144469</strain>
    </source>
</reference>
<name>A0A8H6LZ46_9AGAR</name>
<dbReference type="SUPFAM" id="SSF103506">
    <property type="entry name" value="Mitochondrial carrier"/>
    <property type="match status" value="1"/>
</dbReference>
<organism evidence="5 6">
    <name type="scientific">Ephemerocybe angulata</name>
    <dbReference type="NCBI Taxonomy" id="980116"/>
    <lineage>
        <taxon>Eukaryota</taxon>
        <taxon>Fungi</taxon>
        <taxon>Dikarya</taxon>
        <taxon>Basidiomycota</taxon>
        <taxon>Agaricomycotina</taxon>
        <taxon>Agaricomycetes</taxon>
        <taxon>Agaricomycetidae</taxon>
        <taxon>Agaricales</taxon>
        <taxon>Agaricineae</taxon>
        <taxon>Psathyrellaceae</taxon>
        <taxon>Ephemerocybe</taxon>
    </lineage>
</organism>
<sequence>MHPVIALALPCSVAPWFTGPHGSPDAHPQTFVFSELLAARLGLLVTSPIETIRWRLQVHVCSTASPLKAPYNAMVDALWHILAEERSDLPITSPQCRR</sequence>